<dbReference type="FunFam" id="3.30.200.20:FF:000059">
    <property type="entry name" value="S-receptor-like serine/threonine-protein kinase"/>
    <property type="match status" value="1"/>
</dbReference>
<keyword evidence="14" id="KW-0675">Receptor</keyword>
<proteinExistence type="predicted"/>
<keyword evidence="10 18" id="KW-0067">ATP-binding</keyword>
<comment type="catalytic activity">
    <reaction evidence="16">
        <text>L-threonyl-[protein] + ATP = O-phospho-L-threonyl-[protein] + ADP + H(+)</text>
        <dbReference type="Rhea" id="RHEA:46608"/>
        <dbReference type="Rhea" id="RHEA-COMP:11060"/>
        <dbReference type="Rhea" id="RHEA-COMP:11605"/>
        <dbReference type="ChEBI" id="CHEBI:15378"/>
        <dbReference type="ChEBI" id="CHEBI:30013"/>
        <dbReference type="ChEBI" id="CHEBI:30616"/>
        <dbReference type="ChEBI" id="CHEBI:61977"/>
        <dbReference type="ChEBI" id="CHEBI:456216"/>
        <dbReference type="EC" id="2.7.11.1"/>
    </reaction>
</comment>
<evidence type="ECO:0000256" key="10">
    <source>
        <dbReference type="ARBA" id="ARBA00022840"/>
    </source>
</evidence>
<evidence type="ECO:0000256" key="18">
    <source>
        <dbReference type="PROSITE-ProRule" id="PRU10141"/>
    </source>
</evidence>
<keyword evidence="23" id="KW-1185">Reference proteome</keyword>
<feature type="chain" id="PRO_5014582086" description="non-specific serine/threonine protein kinase" evidence="19">
    <location>
        <begin position="27"/>
        <end position="597"/>
    </location>
</feature>
<dbReference type="GeneID" id="100785450"/>
<dbReference type="RefSeq" id="XP_006605916.1">
    <property type="nucleotide sequence ID" value="XM_006605853.4"/>
</dbReference>
<evidence type="ECO:0000256" key="4">
    <source>
        <dbReference type="ARBA" id="ARBA00022536"/>
    </source>
</evidence>
<evidence type="ECO:0000259" key="20">
    <source>
        <dbReference type="PROSITE" id="PS50011"/>
    </source>
</evidence>
<dbReference type="PROSITE" id="PS00108">
    <property type="entry name" value="PROTEIN_KINASE_ST"/>
    <property type="match status" value="1"/>
</dbReference>
<name>K7N2Y9_SOYBN</name>
<keyword evidence="4" id="KW-0245">EGF-like domain</keyword>
<dbReference type="Pfam" id="PF00069">
    <property type="entry name" value="Pkinase"/>
    <property type="match status" value="1"/>
</dbReference>
<evidence type="ECO:0000256" key="19">
    <source>
        <dbReference type="SAM" id="SignalP"/>
    </source>
</evidence>
<dbReference type="PROSITE" id="PS00107">
    <property type="entry name" value="PROTEIN_KINASE_ATP"/>
    <property type="match status" value="1"/>
</dbReference>
<evidence type="ECO:0000256" key="1">
    <source>
        <dbReference type="ARBA" id="ARBA00004479"/>
    </source>
</evidence>
<evidence type="ECO:0000256" key="8">
    <source>
        <dbReference type="ARBA" id="ARBA00022741"/>
    </source>
</evidence>
<dbReference type="PANTHER" id="PTHR27009">
    <property type="entry name" value="RUST RESISTANCE KINASE LR10-RELATED"/>
    <property type="match status" value="1"/>
</dbReference>
<dbReference type="ExpressionAtlas" id="K7N2Y9">
    <property type="expression patterns" value="baseline"/>
</dbReference>
<dbReference type="InterPro" id="IPR000719">
    <property type="entry name" value="Prot_kinase_dom"/>
</dbReference>
<evidence type="ECO:0000313" key="23">
    <source>
        <dbReference type="Proteomes" id="UP000008827"/>
    </source>
</evidence>
<organism evidence="21">
    <name type="scientific">Glycine max</name>
    <name type="common">Soybean</name>
    <name type="synonym">Glycine hispida</name>
    <dbReference type="NCBI Taxonomy" id="3847"/>
    <lineage>
        <taxon>Eukaryota</taxon>
        <taxon>Viridiplantae</taxon>
        <taxon>Streptophyta</taxon>
        <taxon>Embryophyta</taxon>
        <taxon>Tracheophyta</taxon>
        <taxon>Spermatophyta</taxon>
        <taxon>Magnoliopsida</taxon>
        <taxon>eudicotyledons</taxon>
        <taxon>Gunneridae</taxon>
        <taxon>Pentapetalae</taxon>
        <taxon>rosids</taxon>
        <taxon>fabids</taxon>
        <taxon>Fabales</taxon>
        <taxon>Fabaceae</taxon>
        <taxon>Papilionoideae</taxon>
        <taxon>50 kb inversion clade</taxon>
        <taxon>NPAAA clade</taxon>
        <taxon>indigoferoid/millettioid clade</taxon>
        <taxon>Phaseoleae</taxon>
        <taxon>Glycine</taxon>
        <taxon>Glycine subgen. Soja</taxon>
    </lineage>
</organism>
<evidence type="ECO:0000256" key="2">
    <source>
        <dbReference type="ARBA" id="ARBA00012513"/>
    </source>
</evidence>
<dbReference type="OrthoDB" id="4062651at2759"/>
<evidence type="ECO:0000256" key="12">
    <source>
        <dbReference type="ARBA" id="ARBA00023136"/>
    </source>
</evidence>
<reference evidence="22" key="2">
    <citation type="submission" date="2018-02" db="UniProtKB">
        <authorList>
            <consortium name="EnsemblPlants"/>
        </authorList>
    </citation>
    <scope>IDENTIFICATION</scope>
    <source>
        <strain evidence="22">Williams 82</strain>
    </source>
</reference>
<keyword evidence="7 19" id="KW-0732">Signal</keyword>
<gene>
    <name evidence="22" type="primary">LOC100785450</name>
    <name evidence="21" type="ORF">GLYMA_20G118600</name>
</gene>
<dbReference type="InterPro" id="IPR017441">
    <property type="entry name" value="Protein_kinase_ATP_BS"/>
</dbReference>
<evidence type="ECO:0000256" key="17">
    <source>
        <dbReference type="ARBA" id="ARBA00048679"/>
    </source>
</evidence>
<comment type="catalytic activity">
    <reaction evidence="17">
        <text>L-seryl-[protein] + ATP = O-phospho-L-seryl-[protein] + ADP + H(+)</text>
        <dbReference type="Rhea" id="RHEA:17989"/>
        <dbReference type="Rhea" id="RHEA-COMP:9863"/>
        <dbReference type="Rhea" id="RHEA-COMP:11604"/>
        <dbReference type="ChEBI" id="CHEBI:15378"/>
        <dbReference type="ChEBI" id="CHEBI:29999"/>
        <dbReference type="ChEBI" id="CHEBI:30616"/>
        <dbReference type="ChEBI" id="CHEBI:83421"/>
        <dbReference type="ChEBI" id="CHEBI:456216"/>
        <dbReference type="EC" id="2.7.11.1"/>
    </reaction>
</comment>
<feature type="signal peptide" evidence="19">
    <location>
        <begin position="1"/>
        <end position="26"/>
    </location>
</feature>
<evidence type="ECO:0000256" key="6">
    <source>
        <dbReference type="ARBA" id="ARBA00022692"/>
    </source>
</evidence>
<keyword evidence="13" id="KW-1015">Disulfide bond</keyword>
<evidence type="ECO:0000256" key="14">
    <source>
        <dbReference type="ARBA" id="ARBA00023170"/>
    </source>
</evidence>
<keyword evidence="11" id="KW-1133">Transmembrane helix</keyword>
<dbReference type="Gramene" id="KRG90867">
    <property type="protein sequence ID" value="KRG90867"/>
    <property type="gene ID" value="GLYMA_20G118600"/>
</dbReference>
<evidence type="ECO:0000256" key="7">
    <source>
        <dbReference type="ARBA" id="ARBA00022729"/>
    </source>
</evidence>
<evidence type="ECO:0000313" key="22">
    <source>
        <dbReference type="EnsemblPlants" id="KRG90867"/>
    </source>
</evidence>
<evidence type="ECO:0000313" key="21">
    <source>
        <dbReference type="EMBL" id="KRG90867.1"/>
    </source>
</evidence>
<reference evidence="21" key="3">
    <citation type="submission" date="2018-07" db="EMBL/GenBank/DDBJ databases">
        <title>WGS assembly of Glycine max.</title>
        <authorList>
            <person name="Schmutz J."/>
            <person name="Cannon S."/>
            <person name="Schlueter J."/>
            <person name="Ma J."/>
            <person name="Mitros T."/>
            <person name="Nelson W."/>
            <person name="Hyten D."/>
            <person name="Song Q."/>
            <person name="Thelen J."/>
            <person name="Cheng J."/>
            <person name="Xu D."/>
            <person name="Hellsten U."/>
            <person name="May G."/>
            <person name="Yu Y."/>
            <person name="Sakurai T."/>
            <person name="Umezawa T."/>
            <person name="Bhattacharyya M."/>
            <person name="Sandhu D."/>
            <person name="Valliyodan B."/>
            <person name="Lindquist E."/>
            <person name="Peto M."/>
            <person name="Grant D."/>
            <person name="Shu S."/>
            <person name="Goodstein D."/>
            <person name="Barry K."/>
            <person name="Futrell-Griggs M."/>
            <person name="Abernathy B."/>
            <person name="Du J."/>
            <person name="Tian Z."/>
            <person name="Zhu L."/>
            <person name="Gill N."/>
            <person name="Joshi T."/>
            <person name="Libault M."/>
            <person name="Sethuraman A."/>
            <person name="Zhang X."/>
            <person name="Shinozaki K."/>
            <person name="Nguyen H."/>
            <person name="Wing R."/>
            <person name="Cregan P."/>
            <person name="Specht J."/>
            <person name="Grimwood J."/>
            <person name="Rokhsar D."/>
            <person name="Stacey G."/>
            <person name="Shoemaker R."/>
            <person name="Jackson S."/>
        </authorList>
    </citation>
    <scope>NUCLEOTIDE SEQUENCE</scope>
    <source>
        <tissue evidence="21">Callus</tissue>
    </source>
</reference>
<dbReference type="EC" id="2.7.11.1" evidence="2"/>
<dbReference type="InterPro" id="IPR008271">
    <property type="entry name" value="Ser/Thr_kinase_AS"/>
</dbReference>
<dbReference type="Gene3D" id="1.10.510.10">
    <property type="entry name" value="Transferase(Phosphotransferase) domain 1"/>
    <property type="match status" value="1"/>
</dbReference>
<feature type="domain" description="Protein kinase" evidence="20">
    <location>
        <begin position="293"/>
        <end position="582"/>
    </location>
</feature>
<evidence type="ECO:0000256" key="9">
    <source>
        <dbReference type="ARBA" id="ARBA00022777"/>
    </source>
</evidence>
<keyword evidence="8 18" id="KW-0547">Nucleotide-binding</keyword>
<dbReference type="HOGENOM" id="CLU_000288_115_3_1"/>
<dbReference type="SMR" id="K7N2Y9"/>
<dbReference type="GO" id="GO:0004674">
    <property type="term" value="F:protein serine/threonine kinase activity"/>
    <property type="evidence" value="ECO:0007669"/>
    <property type="project" value="UniProtKB-KW"/>
</dbReference>
<dbReference type="GO" id="GO:0005524">
    <property type="term" value="F:ATP binding"/>
    <property type="evidence" value="ECO:0007669"/>
    <property type="project" value="UniProtKB-UniRule"/>
</dbReference>
<dbReference type="Gene3D" id="3.30.200.20">
    <property type="entry name" value="Phosphorylase Kinase, domain 1"/>
    <property type="match status" value="1"/>
</dbReference>
<keyword evidence="12" id="KW-0472">Membrane</keyword>
<keyword evidence="3" id="KW-0723">Serine/threonine-protein kinase</keyword>
<keyword evidence="6" id="KW-0812">Transmembrane</keyword>
<evidence type="ECO:0000256" key="15">
    <source>
        <dbReference type="ARBA" id="ARBA00023180"/>
    </source>
</evidence>
<comment type="subcellular location">
    <subcellularLocation>
        <location evidence="1">Membrane</location>
        <topology evidence="1">Single-pass type I membrane protein</topology>
    </subcellularLocation>
</comment>
<dbReference type="SMART" id="SM00220">
    <property type="entry name" value="S_TKc"/>
    <property type="match status" value="1"/>
</dbReference>
<protein>
    <recommendedName>
        <fullName evidence="2">non-specific serine/threonine protein kinase</fullName>
        <ecNumber evidence="2">2.7.11.1</ecNumber>
    </recommendedName>
</protein>
<dbReference type="AlphaFoldDB" id="K7N2Y9"/>
<dbReference type="SUPFAM" id="SSF56112">
    <property type="entry name" value="Protein kinase-like (PK-like)"/>
    <property type="match status" value="1"/>
</dbReference>
<evidence type="ECO:0000256" key="5">
    <source>
        <dbReference type="ARBA" id="ARBA00022679"/>
    </source>
</evidence>
<keyword evidence="5" id="KW-0808">Transferase</keyword>
<dbReference type="GO" id="GO:0016020">
    <property type="term" value="C:membrane"/>
    <property type="evidence" value="ECO:0007669"/>
    <property type="project" value="UniProtKB-SubCell"/>
</dbReference>
<dbReference type="InterPro" id="IPR011009">
    <property type="entry name" value="Kinase-like_dom_sf"/>
</dbReference>
<sequence length="597" mass="67716">MAIVDLFCFLLFCHLVLILSAGYGNGHQDCPHSFTCGNLGTFHYPFTKAEKPDCGLLAIHDCDNPHQHRKMIQLELNGKGIVLIGVAQQNAISILDEDFHKRLQQNPCGTLKNNYSLPSPFSSLYSIHIKFNVTLFKCKQSLKMKPPTHYFNHPCPEYDYDIYYDSLPTPNSKEAHSLFSSCSVIQISTKDLTDTNDILSFVSAEMVLQVVLSNDCDQCYNHRGGQCRLDANQKFYCKEAVTIALLLVMVMIYHTRWKQKQNPTNQQIKIFLERQGPLQTKRYDYSEIKKVTNSFRNKLGQGGFGSVYKGKLPDGRYVAVKILSELKDNGEDFINEVATISRTSHINIVNLLGFCCEGSKRALVYEFMSNGSLEKFIFEENVGKTDRQLDCQTIYHIAVGVARGLEYLHQGCNTRILHFDIKPHNILLDENFNPKISDFGLAKICTRKESMISIFGARGTAGYIAPEVFSRNFGAVSHKSDVYSYGMMILEMAGRRKNIKTEVNRSSEIYFPDWIYNCLESNEELGLQNIRNESDDKLVRKMTIVGLWCIQTHPSTRPAISKVLEMLGSKVELLQIPPKPFLSSPPTSPVHLSYETL</sequence>
<dbReference type="EMBL" id="CM000853">
    <property type="protein sequence ID" value="KRG90867.1"/>
    <property type="molecule type" value="Genomic_DNA"/>
</dbReference>
<keyword evidence="9" id="KW-0418">Kinase</keyword>
<evidence type="ECO:0000256" key="11">
    <source>
        <dbReference type="ARBA" id="ARBA00022989"/>
    </source>
</evidence>
<dbReference type="FunFam" id="1.10.510.10:FF:000590">
    <property type="entry name" value="PR5-like receptor kinase"/>
    <property type="match status" value="1"/>
</dbReference>
<evidence type="ECO:0000256" key="16">
    <source>
        <dbReference type="ARBA" id="ARBA00047899"/>
    </source>
</evidence>
<evidence type="ECO:0000256" key="13">
    <source>
        <dbReference type="ARBA" id="ARBA00023157"/>
    </source>
</evidence>
<dbReference type="Proteomes" id="UP000008827">
    <property type="component" value="Chromosome 20"/>
</dbReference>
<dbReference type="InterPro" id="IPR045874">
    <property type="entry name" value="LRK10/LRL21-25-like"/>
</dbReference>
<keyword evidence="15" id="KW-0325">Glycoprotein</keyword>
<dbReference type="PROSITE" id="PS50011">
    <property type="entry name" value="PROTEIN_KINASE_DOM"/>
    <property type="match status" value="1"/>
</dbReference>
<feature type="binding site" evidence="18">
    <location>
        <position position="321"/>
    </location>
    <ligand>
        <name>ATP</name>
        <dbReference type="ChEBI" id="CHEBI:30616"/>
    </ligand>
</feature>
<accession>K7N2Y9</accession>
<evidence type="ECO:0000256" key="3">
    <source>
        <dbReference type="ARBA" id="ARBA00022527"/>
    </source>
</evidence>
<reference evidence="21 22" key="1">
    <citation type="journal article" date="2010" name="Nature">
        <title>Genome sequence of the palaeopolyploid soybean.</title>
        <authorList>
            <person name="Schmutz J."/>
            <person name="Cannon S.B."/>
            <person name="Schlueter J."/>
            <person name="Ma J."/>
            <person name="Mitros T."/>
            <person name="Nelson W."/>
            <person name="Hyten D.L."/>
            <person name="Song Q."/>
            <person name="Thelen J.J."/>
            <person name="Cheng J."/>
            <person name="Xu D."/>
            <person name="Hellsten U."/>
            <person name="May G.D."/>
            <person name="Yu Y."/>
            <person name="Sakurai T."/>
            <person name="Umezawa T."/>
            <person name="Bhattacharyya M.K."/>
            <person name="Sandhu D."/>
            <person name="Valliyodan B."/>
            <person name="Lindquist E."/>
            <person name="Peto M."/>
            <person name="Grant D."/>
            <person name="Shu S."/>
            <person name="Goodstein D."/>
            <person name="Barry K."/>
            <person name="Futrell-Griggs M."/>
            <person name="Abernathy B."/>
            <person name="Du J."/>
            <person name="Tian Z."/>
            <person name="Zhu L."/>
            <person name="Gill N."/>
            <person name="Joshi T."/>
            <person name="Libault M."/>
            <person name="Sethuraman A."/>
            <person name="Zhang X.-C."/>
            <person name="Shinozaki K."/>
            <person name="Nguyen H.T."/>
            <person name="Wing R.A."/>
            <person name="Cregan P."/>
            <person name="Specht J."/>
            <person name="Grimwood J."/>
            <person name="Rokhsar D."/>
            <person name="Stacey G."/>
            <person name="Shoemaker R.C."/>
            <person name="Jackson S.A."/>
        </authorList>
    </citation>
    <scope>NUCLEOTIDE SEQUENCE [LARGE SCALE GENOMIC DNA]</scope>
    <source>
        <strain evidence="22">cv. Williams 82</strain>
        <tissue evidence="21">Callus</tissue>
    </source>
</reference>
<dbReference type="EnsemblPlants" id="KRG90867">
    <property type="protein sequence ID" value="KRG90867"/>
    <property type="gene ID" value="GLYMA_20G118600"/>
</dbReference>